<sequence length="266" mass="29314">MHADFTTHDFATHTHDAFVIAVTELGGARFRSRGVTDFLRSSALFVSNPEEPQSSSMGDSPRLRYRSMYLTQAAIEIVAEGLGIRSVPYFTSNMFPDADLVRGFASLHQALEAGVDRFREHELLISAFGDLFDRRGSGGDRIEPAPRDRVLVRRIVDLVRERFAENLVLGDLAAAAGLSIFQLIGLFKRTIRTTPHVYLTHVRLNAACSRLVLGDSIADAAITAGFCDQSALTKHFKRAYGITPLQFAKAAAPARRLWRAPLAVEA</sequence>
<evidence type="ECO:0000256" key="1">
    <source>
        <dbReference type="ARBA" id="ARBA00023015"/>
    </source>
</evidence>
<evidence type="ECO:0000256" key="4">
    <source>
        <dbReference type="ARBA" id="ARBA00023163"/>
    </source>
</evidence>
<keyword evidence="4" id="KW-0804">Transcription</keyword>
<dbReference type="SUPFAM" id="SSF46689">
    <property type="entry name" value="Homeodomain-like"/>
    <property type="match status" value="2"/>
</dbReference>
<dbReference type="PANTHER" id="PTHR46796">
    <property type="entry name" value="HTH-TYPE TRANSCRIPTIONAL ACTIVATOR RHAS-RELATED"/>
    <property type="match status" value="1"/>
</dbReference>
<reference evidence="6 7" key="1">
    <citation type="submission" date="2016-11" db="EMBL/GenBank/DDBJ databases">
        <authorList>
            <person name="Jaros S."/>
            <person name="Januszkiewicz K."/>
            <person name="Wedrychowicz H."/>
        </authorList>
    </citation>
    <scope>NUCLEOTIDE SEQUENCE [LARGE SCALE GENOMIC DNA]</scope>
    <source>
        <strain evidence="6 7">GAS499</strain>
    </source>
</reference>
<keyword evidence="2" id="KW-0238">DNA-binding</keyword>
<dbReference type="PANTHER" id="PTHR46796:SF2">
    <property type="entry name" value="TRANSCRIPTIONAL REGULATORY PROTEIN"/>
    <property type="match status" value="1"/>
</dbReference>
<name>A0A1M6TVG6_9BRAD</name>
<dbReference type="InterPro" id="IPR018062">
    <property type="entry name" value="HTH_AraC-typ_CS"/>
</dbReference>
<dbReference type="InterPro" id="IPR003313">
    <property type="entry name" value="AraC-bd"/>
</dbReference>
<evidence type="ECO:0000256" key="2">
    <source>
        <dbReference type="ARBA" id="ARBA00023125"/>
    </source>
</evidence>
<dbReference type="GO" id="GO:0043565">
    <property type="term" value="F:sequence-specific DNA binding"/>
    <property type="evidence" value="ECO:0007669"/>
    <property type="project" value="InterPro"/>
</dbReference>
<keyword evidence="1" id="KW-0805">Transcription regulation</keyword>
<dbReference type="PROSITE" id="PS00041">
    <property type="entry name" value="HTH_ARAC_FAMILY_1"/>
    <property type="match status" value="1"/>
</dbReference>
<dbReference type="SMART" id="SM00342">
    <property type="entry name" value="HTH_ARAC"/>
    <property type="match status" value="1"/>
</dbReference>
<keyword evidence="3" id="KW-0010">Activator</keyword>
<accession>A0A1M6TVG6</accession>
<feature type="domain" description="HTH araC/xylS-type" evidence="5">
    <location>
        <begin position="153"/>
        <end position="250"/>
    </location>
</feature>
<dbReference type="InterPro" id="IPR037923">
    <property type="entry name" value="HTH-like"/>
</dbReference>
<gene>
    <name evidence="6" type="ORF">SAMN05444159_3707</name>
</gene>
<dbReference type="GO" id="GO:0003700">
    <property type="term" value="F:DNA-binding transcription factor activity"/>
    <property type="evidence" value="ECO:0007669"/>
    <property type="project" value="InterPro"/>
</dbReference>
<evidence type="ECO:0000313" key="7">
    <source>
        <dbReference type="Proteomes" id="UP000189935"/>
    </source>
</evidence>
<proteinExistence type="predicted"/>
<protein>
    <submittedName>
        <fullName evidence="6">Transcriptional regulator, AraC family</fullName>
    </submittedName>
</protein>
<dbReference type="Pfam" id="PF12833">
    <property type="entry name" value="HTH_18"/>
    <property type="match status" value="1"/>
</dbReference>
<dbReference type="InterPro" id="IPR050204">
    <property type="entry name" value="AraC_XylS_family_regulators"/>
</dbReference>
<dbReference type="EMBL" id="LT670844">
    <property type="protein sequence ID" value="SHK60880.1"/>
    <property type="molecule type" value="Genomic_DNA"/>
</dbReference>
<dbReference type="AlphaFoldDB" id="A0A1M6TVG6"/>
<dbReference type="InterPro" id="IPR018060">
    <property type="entry name" value="HTH_AraC"/>
</dbReference>
<organism evidence="6 7">
    <name type="scientific">Bradyrhizobium lablabi</name>
    <dbReference type="NCBI Taxonomy" id="722472"/>
    <lineage>
        <taxon>Bacteria</taxon>
        <taxon>Pseudomonadati</taxon>
        <taxon>Pseudomonadota</taxon>
        <taxon>Alphaproteobacteria</taxon>
        <taxon>Hyphomicrobiales</taxon>
        <taxon>Nitrobacteraceae</taxon>
        <taxon>Bradyrhizobium</taxon>
    </lineage>
</organism>
<dbReference type="Proteomes" id="UP000189935">
    <property type="component" value="Chromosome I"/>
</dbReference>
<evidence type="ECO:0000256" key="3">
    <source>
        <dbReference type="ARBA" id="ARBA00023159"/>
    </source>
</evidence>
<dbReference type="PROSITE" id="PS01124">
    <property type="entry name" value="HTH_ARAC_FAMILY_2"/>
    <property type="match status" value="1"/>
</dbReference>
<dbReference type="SUPFAM" id="SSF51215">
    <property type="entry name" value="Regulatory protein AraC"/>
    <property type="match status" value="1"/>
</dbReference>
<dbReference type="Pfam" id="PF02311">
    <property type="entry name" value="AraC_binding"/>
    <property type="match status" value="1"/>
</dbReference>
<evidence type="ECO:0000313" key="6">
    <source>
        <dbReference type="EMBL" id="SHK60880.1"/>
    </source>
</evidence>
<evidence type="ECO:0000259" key="5">
    <source>
        <dbReference type="PROSITE" id="PS01124"/>
    </source>
</evidence>
<dbReference type="Gene3D" id="1.10.10.60">
    <property type="entry name" value="Homeodomain-like"/>
    <property type="match status" value="1"/>
</dbReference>
<dbReference type="InterPro" id="IPR009057">
    <property type="entry name" value="Homeodomain-like_sf"/>
</dbReference>